<feature type="transmembrane region" description="Helical" evidence="1">
    <location>
        <begin position="193"/>
        <end position="214"/>
    </location>
</feature>
<dbReference type="EMBL" id="JBHSQE010000004">
    <property type="protein sequence ID" value="MFC6146571.1"/>
    <property type="molecule type" value="Genomic_DNA"/>
</dbReference>
<evidence type="ECO:0000313" key="2">
    <source>
        <dbReference type="EMBL" id="MFC6146571.1"/>
    </source>
</evidence>
<keyword evidence="1" id="KW-0472">Membrane</keyword>
<dbReference type="RefSeq" id="WP_303376204.1">
    <property type="nucleotide sequence ID" value="NZ_JBHSQE010000004.1"/>
</dbReference>
<organism evidence="2 3">
    <name type="scientific">Corynebacterium nasicanis</name>
    <dbReference type="NCBI Taxonomy" id="1448267"/>
    <lineage>
        <taxon>Bacteria</taxon>
        <taxon>Bacillati</taxon>
        <taxon>Actinomycetota</taxon>
        <taxon>Actinomycetes</taxon>
        <taxon>Mycobacteriales</taxon>
        <taxon>Corynebacteriaceae</taxon>
        <taxon>Corynebacterium</taxon>
    </lineage>
</organism>
<protein>
    <submittedName>
        <fullName evidence="2">Uncharacterized protein</fullName>
    </submittedName>
</protein>
<keyword evidence="3" id="KW-1185">Reference proteome</keyword>
<evidence type="ECO:0000313" key="3">
    <source>
        <dbReference type="Proteomes" id="UP001596244"/>
    </source>
</evidence>
<proteinExistence type="predicted"/>
<gene>
    <name evidence="2" type="ORF">ACFPUZ_07115</name>
</gene>
<name>A0ABW1QBB1_9CORY</name>
<reference evidence="3" key="1">
    <citation type="journal article" date="2019" name="Int. J. Syst. Evol. Microbiol.">
        <title>The Global Catalogue of Microorganisms (GCM) 10K type strain sequencing project: providing services to taxonomists for standard genome sequencing and annotation.</title>
        <authorList>
            <consortium name="The Broad Institute Genomics Platform"/>
            <consortium name="The Broad Institute Genome Sequencing Center for Infectious Disease"/>
            <person name="Wu L."/>
            <person name="Ma J."/>
        </authorList>
    </citation>
    <scope>NUCLEOTIDE SEQUENCE [LARGE SCALE GENOMIC DNA]</scope>
    <source>
        <strain evidence="3">CCUG 51943</strain>
    </source>
</reference>
<accession>A0ABW1QBB1</accession>
<sequence length="259" mass="27770">MANDEVIKKTRTLDVAFAKELVADGFTNALIVQQPLAIRTVDRLRRVHPDKSPEELIKFLNNTYLATVTATGTAAGAAAVIPNGVVQVPVAAADLVAFLEASVLYVLAVAEVYGVDVEDIERRRFLLTTVLLGDSGAKAVTQSLGKRTVPYWSKSIINSIPMKSINAANKVLGPRFITKYGTKQGVLVLGKQLPLALGVVVGAGGNVVFGYGIVKSTRKLLRAAPENWEHLDSNGRESVNVDVIEGEENATEEHVSIEP</sequence>
<keyword evidence="1" id="KW-0812">Transmembrane</keyword>
<comment type="caution">
    <text evidence="2">The sequence shown here is derived from an EMBL/GenBank/DDBJ whole genome shotgun (WGS) entry which is preliminary data.</text>
</comment>
<evidence type="ECO:0000256" key="1">
    <source>
        <dbReference type="SAM" id="Phobius"/>
    </source>
</evidence>
<dbReference type="Proteomes" id="UP001596244">
    <property type="component" value="Unassembled WGS sequence"/>
</dbReference>
<keyword evidence="1" id="KW-1133">Transmembrane helix</keyword>